<evidence type="ECO:0000313" key="2">
    <source>
        <dbReference type="EMBL" id="KAA1257988.1"/>
    </source>
</evidence>
<dbReference type="RefSeq" id="WP_068260218.1">
    <property type="nucleotide sequence ID" value="NZ_LWSK01000014.1"/>
</dbReference>
<sequence length="374" mass="42307">MSEFQTIHFAAVDKPLDDKQLAYMEQQSSRAEVSRWQFEVEYHYSDFRGNAVEMMHRGYDVHFHYANFGIRKLMFRLPTGLPVDAKTFKRYAMEYCLEWKKDSRGKGGVLSIQPESDAGSNCEDYFEFNQITAMLPKIRDGLIAGDARLLYLGWLVCNWDEEAVEPPVPAGLKKLPPELQEFVAFHELDVDLLAAAASASPARSKQSDSQLSFDDWLKKQNATALRGLMRRVLDGDAAAVRAESLADIREHSGATTWPVAEGTRTLAELRELASGKATTRRKREETAQQRQREKRLEELRGDPASAIKEAEKLVDTRSTDNYCKAAKILAELRDAMPGETGSKRADRAAKRLAKKYPTLSCLKRAFKTEGLNYK</sequence>
<organism evidence="2 3">
    <name type="scientific">Rubripirellula obstinata</name>
    <dbReference type="NCBI Taxonomy" id="406547"/>
    <lineage>
        <taxon>Bacteria</taxon>
        <taxon>Pseudomonadati</taxon>
        <taxon>Planctomycetota</taxon>
        <taxon>Planctomycetia</taxon>
        <taxon>Pirellulales</taxon>
        <taxon>Pirellulaceae</taxon>
        <taxon>Rubripirellula</taxon>
    </lineage>
</organism>
<name>A0A5B1CA43_9BACT</name>
<gene>
    <name evidence="2" type="ORF">LF1_04790</name>
</gene>
<comment type="caution">
    <text evidence="2">The sequence shown here is derived from an EMBL/GenBank/DDBJ whole genome shotgun (WGS) entry which is preliminary data.</text>
</comment>
<dbReference type="OrthoDB" id="9066681at2"/>
<evidence type="ECO:0000313" key="3">
    <source>
        <dbReference type="Proteomes" id="UP000322699"/>
    </source>
</evidence>
<feature type="region of interest" description="Disordered" evidence="1">
    <location>
        <begin position="274"/>
        <end position="296"/>
    </location>
</feature>
<reference evidence="2 3" key="1">
    <citation type="submission" date="2019-08" db="EMBL/GenBank/DDBJ databases">
        <title>Deep-cultivation of Planctomycetes and their phenomic and genomic characterization uncovers novel biology.</title>
        <authorList>
            <person name="Wiegand S."/>
            <person name="Jogler M."/>
            <person name="Boedeker C."/>
            <person name="Pinto D."/>
            <person name="Vollmers J."/>
            <person name="Rivas-Marin E."/>
            <person name="Kohn T."/>
            <person name="Peeters S.H."/>
            <person name="Heuer A."/>
            <person name="Rast P."/>
            <person name="Oberbeckmann S."/>
            <person name="Bunk B."/>
            <person name="Jeske O."/>
            <person name="Meyerdierks A."/>
            <person name="Storesund J.E."/>
            <person name="Kallscheuer N."/>
            <person name="Luecker S."/>
            <person name="Lage O.M."/>
            <person name="Pohl T."/>
            <person name="Merkel B.J."/>
            <person name="Hornburger P."/>
            <person name="Mueller R.-W."/>
            <person name="Bruemmer F."/>
            <person name="Labrenz M."/>
            <person name="Spormann A.M."/>
            <person name="Op Den Camp H."/>
            <person name="Overmann J."/>
            <person name="Amann R."/>
            <person name="Jetten M.S.M."/>
            <person name="Mascher T."/>
            <person name="Medema M.H."/>
            <person name="Devos D.P."/>
            <person name="Kaster A.-K."/>
            <person name="Ovreas L."/>
            <person name="Rohde M."/>
            <person name="Galperin M.Y."/>
            <person name="Jogler C."/>
        </authorList>
    </citation>
    <scope>NUCLEOTIDE SEQUENCE [LARGE SCALE GENOMIC DNA]</scope>
    <source>
        <strain evidence="2 3">LF1</strain>
    </source>
</reference>
<dbReference type="EMBL" id="VRLW01000001">
    <property type="protein sequence ID" value="KAA1257988.1"/>
    <property type="molecule type" value="Genomic_DNA"/>
</dbReference>
<dbReference type="Proteomes" id="UP000322699">
    <property type="component" value="Unassembled WGS sequence"/>
</dbReference>
<proteinExistence type="predicted"/>
<keyword evidence="3" id="KW-1185">Reference proteome</keyword>
<evidence type="ECO:0000256" key="1">
    <source>
        <dbReference type="SAM" id="MobiDB-lite"/>
    </source>
</evidence>
<dbReference type="AlphaFoldDB" id="A0A5B1CA43"/>
<protein>
    <submittedName>
        <fullName evidence="2">Uncharacterized protein</fullName>
    </submittedName>
</protein>
<accession>A0A5B1CA43</accession>
<feature type="compositionally biased region" description="Basic and acidic residues" evidence="1">
    <location>
        <begin position="282"/>
        <end position="296"/>
    </location>
</feature>